<dbReference type="EMBL" id="JAPZBU010000006">
    <property type="protein sequence ID" value="KAJ5397196.1"/>
    <property type="molecule type" value="Genomic_DNA"/>
</dbReference>
<feature type="binding site" evidence="6">
    <location>
        <position position="205"/>
    </location>
    <ligand>
        <name>Ca(2+)</name>
        <dbReference type="ChEBI" id="CHEBI:29108"/>
        <label>1</label>
        <note>catalytic</note>
    </ligand>
</feature>
<reference evidence="8" key="1">
    <citation type="submission" date="2022-12" db="EMBL/GenBank/DDBJ databases">
        <authorList>
            <person name="Petersen C."/>
        </authorList>
    </citation>
    <scope>NUCLEOTIDE SEQUENCE</scope>
    <source>
        <strain evidence="8">IBT 29677</strain>
    </source>
</reference>
<dbReference type="GeneID" id="81368926"/>
<evidence type="ECO:0000313" key="9">
    <source>
        <dbReference type="Proteomes" id="UP001147747"/>
    </source>
</evidence>
<name>A0A9W9W2B8_9EURO</name>
<dbReference type="Gene3D" id="2.120.10.30">
    <property type="entry name" value="TolB, C-terminal domain"/>
    <property type="match status" value="1"/>
</dbReference>
<evidence type="ECO:0000256" key="4">
    <source>
        <dbReference type="ARBA" id="ARBA00023180"/>
    </source>
</evidence>
<feature type="binding site" evidence="6">
    <location>
        <position position="204"/>
    </location>
    <ligand>
        <name>Ca(2+)</name>
        <dbReference type="ChEBI" id="CHEBI:29108"/>
        <label>1</label>
        <note>catalytic</note>
    </ligand>
</feature>
<feature type="binding site" evidence="6">
    <location>
        <position position="158"/>
    </location>
    <ligand>
        <name>Ca(2+)</name>
        <dbReference type="ChEBI" id="CHEBI:29108"/>
        <label>1</label>
        <note>catalytic</note>
    </ligand>
</feature>
<dbReference type="InterPro" id="IPR011042">
    <property type="entry name" value="6-blade_b-propeller_TolB-like"/>
</dbReference>
<dbReference type="OrthoDB" id="5307922at2759"/>
<feature type="binding site" evidence="6">
    <location>
        <position position="91"/>
    </location>
    <ligand>
        <name>Ca(2+)</name>
        <dbReference type="ChEBI" id="CHEBI:29108"/>
        <label>1</label>
        <note>catalytic</note>
    </ligand>
</feature>
<evidence type="ECO:0000256" key="6">
    <source>
        <dbReference type="PIRSR" id="PIRSR602640-2"/>
    </source>
</evidence>
<keyword evidence="4 7" id="KW-0325">Glycoprotein</keyword>
<evidence type="ECO:0000313" key="8">
    <source>
        <dbReference type="EMBL" id="KAJ5397196.1"/>
    </source>
</evidence>
<evidence type="ECO:0000256" key="2">
    <source>
        <dbReference type="ARBA" id="ARBA00022801"/>
    </source>
</evidence>
<proteinExistence type="inferred from homology"/>
<keyword evidence="6" id="KW-0479">Metal-binding</keyword>
<comment type="caution">
    <text evidence="8">The sequence shown here is derived from an EMBL/GenBank/DDBJ whole genome shotgun (WGS) entry which is preliminary data.</text>
</comment>
<feature type="glycosylation site" description="N-linked (GlcNAc...) asparagine" evidence="7">
    <location>
        <position position="188"/>
    </location>
</feature>
<dbReference type="GO" id="GO:0046872">
    <property type="term" value="F:metal ion binding"/>
    <property type="evidence" value="ECO:0007669"/>
    <property type="project" value="UniProtKB-KW"/>
</dbReference>
<evidence type="ECO:0000256" key="3">
    <source>
        <dbReference type="ARBA" id="ARBA00023157"/>
    </source>
</evidence>
<comment type="cofactor">
    <cofactor evidence="6">
        <name>Ca(2+)</name>
        <dbReference type="ChEBI" id="CHEBI:29108"/>
    </cofactor>
    <text evidence="6">Binds 2 calcium ions per subunit.</text>
</comment>
<dbReference type="AlphaFoldDB" id="A0A9W9W2B8"/>
<comment type="similarity">
    <text evidence="1">Belongs to the paraoxonase family.</text>
</comment>
<dbReference type="PANTHER" id="PTHR11799">
    <property type="entry name" value="PARAOXONASE"/>
    <property type="match status" value="1"/>
</dbReference>
<dbReference type="RefSeq" id="XP_056489248.1">
    <property type="nucleotide sequence ID" value="XM_056629946.1"/>
</dbReference>
<reference evidence="8" key="2">
    <citation type="journal article" date="2023" name="IMA Fungus">
        <title>Comparative genomic study of the Penicillium genus elucidates a diverse pangenome and 15 lateral gene transfer events.</title>
        <authorList>
            <person name="Petersen C."/>
            <person name="Sorensen T."/>
            <person name="Nielsen M.R."/>
            <person name="Sondergaard T.E."/>
            <person name="Sorensen J.L."/>
            <person name="Fitzpatrick D.A."/>
            <person name="Frisvad J.C."/>
            <person name="Nielsen K.L."/>
        </authorList>
    </citation>
    <scope>NUCLEOTIDE SEQUENCE</scope>
    <source>
        <strain evidence="8">IBT 29677</strain>
    </source>
</reference>
<gene>
    <name evidence="8" type="ORF">N7509_005309</name>
</gene>
<evidence type="ECO:0000256" key="7">
    <source>
        <dbReference type="PIRSR" id="PIRSR602640-4"/>
    </source>
</evidence>
<dbReference type="InterPro" id="IPR002640">
    <property type="entry name" value="Arylesterase"/>
</dbReference>
<evidence type="ECO:0000256" key="1">
    <source>
        <dbReference type="ARBA" id="ARBA00008595"/>
    </source>
</evidence>
<dbReference type="PANTHER" id="PTHR11799:SF12">
    <property type="entry name" value="PARAOXONASE-RELATED"/>
    <property type="match status" value="1"/>
</dbReference>
<feature type="binding site" evidence="6">
    <location>
        <position position="20"/>
    </location>
    <ligand>
        <name>Ca(2+)</name>
        <dbReference type="ChEBI" id="CHEBI:29108"/>
        <label>1</label>
        <note>catalytic</note>
    </ligand>
</feature>
<sequence length="314" mass="34622">MKSNRLTFENFEGQFVTHGIDVIADPKNAGAVYIFAVNHLPNPAFVQASENERESIESARSQIELFHHVLHSKTVQHVRSIRHSLVYTPNDISAVSPEEFYVTNDHYYRDGLLRLIEDIWPFAKWSNIINVRISDMKAKDATAGLDASVAHSGLWNNNGLGAGRSDDEIVISSAVGGELYLGQLHAGNHTISIHTTIPFDTVTDNPSYYSDPYRSESDDASGFVVAGVSQGIYLGQTGHDINGKDPLQVWYTRQTSAGTWENKLLFEDDSSRIRTASAAVLVPIEPKGGSGRKQAWLFVTGFLSESMVAVQVDL</sequence>
<keyword evidence="9" id="KW-1185">Reference proteome</keyword>
<dbReference type="GO" id="GO:0004064">
    <property type="term" value="F:arylesterase activity"/>
    <property type="evidence" value="ECO:0007669"/>
    <property type="project" value="InterPro"/>
</dbReference>
<feature type="binding site" evidence="6">
    <location>
        <position position="90"/>
    </location>
    <ligand>
        <name>Ca(2+)</name>
        <dbReference type="ChEBI" id="CHEBI:29108"/>
        <label>1</label>
        <note>catalytic</note>
    </ligand>
</feature>
<keyword evidence="3" id="KW-1015">Disulfide bond</keyword>
<comment type="PTM">
    <text evidence="7">Glycosylated.</text>
</comment>
<organism evidence="8 9">
    <name type="scientific">Penicillium cosmopolitanum</name>
    <dbReference type="NCBI Taxonomy" id="1131564"/>
    <lineage>
        <taxon>Eukaryota</taxon>
        <taxon>Fungi</taxon>
        <taxon>Dikarya</taxon>
        <taxon>Ascomycota</taxon>
        <taxon>Pezizomycotina</taxon>
        <taxon>Eurotiomycetes</taxon>
        <taxon>Eurotiomycetidae</taxon>
        <taxon>Eurotiales</taxon>
        <taxon>Aspergillaceae</taxon>
        <taxon>Penicillium</taxon>
    </lineage>
</organism>
<dbReference type="Proteomes" id="UP001147747">
    <property type="component" value="Unassembled WGS sequence"/>
</dbReference>
<keyword evidence="2" id="KW-0378">Hydrolase</keyword>
<dbReference type="Pfam" id="PF01731">
    <property type="entry name" value="Arylesterase"/>
    <property type="match status" value="1"/>
</dbReference>
<evidence type="ECO:0000256" key="5">
    <source>
        <dbReference type="PIRSR" id="PIRSR602640-1"/>
    </source>
</evidence>
<dbReference type="InterPro" id="IPR051288">
    <property type="entry name" value="Serum_paraoxonase/arylesterase"/>
</dbReference>
<feature type="active site" description="Proton acceptor" evidence="5">
    <location>
        <position position="18"/>
    </location>
</feature>
<protein>
    <submittedName>
        <fullName evidence="8">Uncharacterized protein</fullName>
    </submittedName>
</protein>
<accession>A0A9W9W2B8</accession>
<feature type="glycosylation site" description="N-linked (GlcNAc...) asparagine" evidence="7">
    <location>
        <position position="205"/>
    </location>
</feature>
<keyword evidence="6" id="KW-0106">Calcium</keyword>